<gene>
    <name evidence="1" type="ORF">KTC_30020</name>
</gene>
<accession>A0A455SLT8</accession>
<proteinExistence type="predicted"/>
<organism evidence="1">
    <name type="scientific">Thermosporothrix sp. COM3</name>
    <dbReference type="NCBI Taxonomy" id="2490863"/>
    <lineage>
        <taxon>Bacteria</taxon>
        <taxon>Bacillati</taxon>
        <taxon>Chloroflexota</taxon>
        <taxon>Ktedonobacteria</taxon>
        <taxon>Ktedonobacterales</taxon>
        <taxon>Thermosporotrichaceae</taxon>
        <taxon>Thermosporothrix</taxon>
    </lineage>
</organism>
<reference evidence="1" key="1">
    <citation type="submission" date="2018-12" db="EMBL/GenBank/DDBJ databases">
        <title>Novel natural products biosynthetic potential of the class Ktedonobacteria.</title>
        <authorList>
            <person name="Zheng Y."/>
            <person name="Saitou A."/>
            <person name="Wang C.M."/>
            <person name="Toyoda A."/>
            <person name="Minakuchi Y."/>
            <person name="Sekiguchi Y."/>
            <person name="Ueda K."/>
            <person name="Takano H."/>
            <person name="Sakai Y."/>
            <person name="Yokota A."/>
            <person name="Yabe S."/>
        </authorList>
    </citation>
    <scope>NUCLEOTIDE SEQUENCE</scope>
    <source>
        <strain evidence="1">COM3</strain>
    </source>
</reference>
<evidence type="ECO:0000313" key="1">
    <source>
        <dbReference type="EMBL" id="BBH88251.1"/>
    </source>
</evidence>
<dbReference type="AlphaFoldDB" id="A0A455SLT8"/>
<name>A0A455SLT8_9CHLR</name>
<protein>
    <submittedName>
        <fullName evidence="1">Uncharacterized protein</fullName>
    </submittedName>
</protein>
<sequence>MQNKDTYEVRAGNTVLYVGKDAEQARRVFFAAAKEQAYYTRKITFYVNGNRAAEFLEKPEFR</sequence>
<dbReference type="EMBL" id="AP019376">
    <property type="protein sequence ID" value="BBH88251.1"/>
    <property type="molecule type" value="Genomic_DNA"/>
</dbReference>